<evidence type="ECO:0000313" key="1">
    <source>
        <dbReference type="EMBL" id="ATJ82006.1"/>
    </source>
</evidence>
<name>A0A291P549_9GAMM</name>
<dbReference type="OrthoDB" id="9942638at2"/>
<dbReference type="AlphaFoldDB" id="A0A291P549"/>
<accession>A0A291P549</accession>
<reference evidence="1 2" key="1">
    <citation type="journal article" date="2017" name="Sci. Rep.">
        <title>Revealing the Saline Adaptation Strategies of the Halophilic Bacterium Halomonas beimenensis through High-throughput Omics and Transposon Mutagenesis Approaches.</title>
        <authorList>
            <person name="Chen Y.H."/>
            <person name="Lin S.S."/>
            <person name="Shyu Y.T."/>
        </authorList>
    </citation>
    <scope>NUCLEOTIDE SEQUENCE [LARGE SCALE GENOMIC DNA]</scope>
    <source>
        <strain evidence="1 2">NTU-111</strain>
    </source>
</reference>
<dbReference type="Proteomes" id="UP000219993">
    <property type="component" value="Chromosome"/>
</dbReference>
<dbReference type="RefSeq" id="WP_153045760.1">
    <property type="nucleotide sequence ID" value="NZ_BAAADT010000024.1"/>
</dbReference>
<protein>
    <submittedName>
        <fullName evidence="1">Uncharacterized protein</fullName>
    </submittedName>
</protein>
<gene>
    <name evidence="1" type="ORF">BEI_1019</name>
</gene>
<keyword evidence="2" id="KW-1185">Reference proteome</keyword>
<dbReference type="KEGG" id="hbe:BEI_1019"/>
<evidence type="ECO:0000313" key="2">
    <source>
        <dbReference type="Proteomes" id="UP000219993"/>
    </source>
</evidence>
<dbReference type="EMBL" id="CP021435">
    <property type="protein sequence ID" value="ATJ82006.1"/>
    <property type="molecule type" value="Genomic_DNA"/>
</dbReference>
<sequence>MGRGQWTDATQFECSGTDSDQDYCNPTEAEILVDEWPEDGCVNLAIKGGKIVGSKYDPENDGTYSKPMSEIELCDGQGESIYLAPAANGGWKSIDSTKTNGYLYDSSGQQIAHIDGNEYADPNI</sequence>
<organism evidence="1 2">
    <name type="scientific">Halomonas beimenensis</name>
    <dbReference type="NCBI Taxonomy" id="475662"/>
    <lineage>
        <taxon>Bacteria</taxon>
        <taxon>Pseudomonadati</taxon>
        <taxon>Pseudomonadota</taxon>
        <taxon>Gammaproteobacteria</taxon>
        <taxon>Oceanospirillales</taxon>
        <taxon>Halomonadaceae</taxon>
        <taxon>Halomonas</taxon>
    </lineage>
</organism>
<proteinExistence type="predicted"/>